<dbReference type="SUPFAM" id="SSF109993">
    <property type="entry name" value="VPS9 domain"/>
    <property type="match status" value="1"/>
</dbReference>
<comment type="caution">
    <text evidence="3">The sequence shown here is derived from an EMBL/GenBank/DDBJ whole genome shotgun (WGS) entry which is preliminary data.</text>
</comment>
<evidence type="ECO:0000313" key="4">
    <source>
        <dbReference type="Proteomes" id="UP000749646"/>
    </source>
</evidence>
<feature type="compositionally biased region" description="Low complexity" evidence="1">
    <location>
        <begin position="496"/>
        <end position="506"/>
    </location>
</feature>
<feature type="compositionally biased region" description="Polar residues" evidence="1">
    <location>
        <begin position="87"/>
        <end position="120"/>
    </location>
</feature>
<protein>
    <recommendedName>
        <fullName evidence="2">VPS9 domain-containing protein</fullName>
    </recommendedName>
</protein>
<dbReference type="PANTHER" id="PTHR23101">
    <property type="entry name" value="RAB GDP/GTP EXCHANGE FACTOR"/>
    <property type="match status" value="1"/>
</dbReference>
<dbReference type="GO" id="GO:0016192">
    <property type="term" value="P:vesicle-mediated transport"/>
    <property type="evidence" value="ECO:0007669"/>
    <property type="project" value="InterPro"/>
</dbReference>
<name>A0A9P6MFY5_9FUNG</name>
<dbReference type="Pfam" id="PF02204">
    <property type="entry name" value="VPS9"/>
    <property type="match status" value="1"/>
</dbReference>
<feature type="compositionally biased region" description="Low complexity" evidence="1">
    <location>
        <begin position="591"/>
        <end position="604"/>
    </location>
</feature>
<dbReference type="GO" id="GO:0030139">
    <property type="term" value="C:endocytic vesicle"/>
    <property type="evidence" value="ECO:0007669"/>
    <property type="project" value="TreeGrafter"/>
</dbReference>
<evidence type="ECO:0000259" key="2">
    <source>
        <dbReference type="PROSITE" id="PS51205"/>
    </source>
</evidence>
<dbReference type="SMART" id="SM00167">
    <property type="entry name" value="VPS9"/>
    <property type="match status" value="1"/>
</dbReference>
<reference evidence="3" key="1">
    <citation type="journal article" date="2020" name="Fungal Divers.">
        <title>Resolving the Mortierellaceae phylogeny through synthesis of multi-gene phylogenetics and phylogenomics.</title>
        <authorList>
            <person name="Vandepol N."/>
            <person name="Liber J."/>
            <person name="Desiro A."/>
            <person name="Na H."/>
            <person name="Kennedy M."/>
            <person name="Barry K."/>
            <person name="Grigoriev I.V."/>
            <person name="Miller A.N."/>
            <person name="O'Donnell K."/>
            <person name="Stajich J.E."/>
            <person name="Bonito G."/>
        </authorList>
    </citation>
    <scope>NUCLEOTIDE SEQUENCE</scope>
    <source>
        <strain evidence="3">MES-2147</strain>
    </source>
</reference>
<feature type="region of interest" description="Disordered" evidence="1">
    <location>
        <begin position="1"/>
        <end position="179"/>
    </location>
</feature>
<feature type="compositionally biased region" description="Basic and acidic residues" evidence="1">
    <location>
        <begin position="1"/>
        <end position="19"/>
    </location>
</feature>
<evidence type="ECO:0000256" key="1">
    <source>
        <dbReference type="SAM" id="MobiDB-lite"/>
    </source>
</evidence>
<dbReference type="GO" id="GO:0005829">
    <property type="term" value="C:cytosol"/>
    <property type="evidence" value="ECO:0007669"/>
    <property type="project" value="TreeGrafter"/>
</dbReference>
<accession>A0A9P6MFY5</accession>
<dbReference type="GO" id="GO:0005085">
    <property type="term" value="F:guanyl-nucleotide exchange factor activity"/>
    <property type="evidence" value="ECO:0007669"/>
    <property type="project" value="InterPro"/>
</dbReference>
<sequence>MTTKESKLKRASSSEKHVTIVDNASGVSGDTTKLEEMSRETASEENTKEEESSKEELAKILMQFDPLAQSTSQTDGSASVTVVDRSLNPNNPEMATSASSSPNSPQQLDSSSTSHNVQVDTSEKAKSGSTRKKSDSRPKGSLSPEAPKGSDRGTVGTSSSNSRSEPPQPPQPPQPKDIPFDFQKFLEQMRHKSAVPIMRYFQSFLKEFDKKPWTVNEQIKIIHDFLDFITGKMEMCELWKKVSDQEFENSKEGMEKLVMNRLYSYTFCPSTTDDAERDEVLSQKIRIFRWIKEEHLDIPHSPHNEGYLINAQTELGKINTFKAPRDKVICILNCCKYIFTLIRRAEGNSKGADTFLPILIYVVLRSNPPNLVSNVQYIYRFRNPEKLQAEAGYYLASLMGAISFIENLEASSLSITPEEFDQQIERTMIELSQEKVDAIAAATTTSKSQESMGHRKQDSKLATLLAGTAPTRNGRQRLSINEKQYLVAEATQQEKTALTQQQQQQQPGQGSRESKTSPAPLGSSILNPAAALIERGANFATRTIQKPLDLIERIFQDGGDEENMSKPYPPRPTQQQYSDVPPALPYRPIPQQQQQQQQQAQGQQWGLFPSRGDSFTEFVYVPAGQQ</sequence>
<organism evidence="3 4">
    <name type="scientific">Modicella reniformis</name>
    <dbReference type="NCBI Taxonomy" id="1440133"/>
    <lineage>
        <taxon>Eukaryota</taxon>
        <taxon>Fungi</taxon>
        <taxon>Fungi incertae sedis</taxon>
        <taxon>Mucoromycota</taxon>
        <taxon>Mortierellomycotina</taxon>
        <taxon>Mortierellomycetes</taxon>
        <taxon>Mortierellales</taxon>
        <taxon>Mortierellaceae</taxon>
        <taxon>Modicella</taxon>
    </lineage>
</organism>
<feature type="non-terminal residue" evidence="3">
    <location>
        <position position="626"/>
    </location>
</feature>
<gene>
    <name evidence="3" type="ORF">BGZ65_006525</name>
</gene>
<dbReference type="Gene3D" id="1.10.246.120">
    <property type="match status" value="1"/>
</dbReference>
<dbReference type="EMBL" id="JAAAHW010000929">
    <property type="protein sequence ID" value="KAF9997922.1"/>
    <property type="molecule type" value="Genomic_DNA"/>
</dbReference>
<feature type="domain" description="VPS9" evidence="2">
    <location>
        <begin position="275"/>
        <end position="414"/>
    </location>
</feature>
<feature type="region of interest" description="Disordered" evidence="1">
    <location>
        <begin position="496"/>
        <end position="523"/>
    </location>
</feature>
<dbReference type="PANTHER" id="PTHR23101:SF25">
    <property type="entry name" value="GTPASE-ACTIVATING PROTEIN AND VPS9 DOMAIN-CONTAINING PROTEIN 1"/>
    <property type="match status" value="1"/>
</dbReference>
<dbReference type="Pfam" id="PF18151">
    <property type="entry name" value="DUF5601"/>
    <property type="match status" value="1"/>
</dbReference>
<keyword evidence="4" id="KW-1185">Reference proteome</keyword>
<feature type="compositionally biased region" description="Polar residues" evidence="1">
    <location>
        <begin position="68"/>
        <end position="80"/>
    </location>
</feature>
<feature type="compositionally biased region" description="Basic and acidic residues" evidence="1">
    <location>
        <begin position="121"/>
        <end position="138"/>
    </location>
</feature>
<dbReference type="InterPro" id="IPR003123">
    <property type="entry name" value="VPS9"/>
</dbReference>
<dbReference type="InterPro" id="IPR045046">
    <property type="entry name" value="Vps9-like"/>
</dbReference>
<dbReference type="InterPro" id="IPR041545">
    <property type="entry name" value="DUF5601"/>
</dbReference>
<dbReference type="Gene3D" id="1.20.1050.80">
    <property type="entry name" value="VPS9 domain"/>
    <property type="match status" value="1"/>
</dbReference>
<feature type="compositionally biased region" description="Pro residues" evidence="1">
    <location>
        <begin position="166"/>
        <end position="176"/>
    </location>
</feature>
<dbReference type="InterPro" id="IPR037191">
    <property type="entry name" value="VPS9_dom_sf"/>
</dbReference>
<dbReference type="Proteomes" id="UP000749646">
    <property type="component" value="Unassembled WGS sequence"/>
</dbReference>
<dbReference type="OrthoDB" id="300289at2759"/>
<dbReference type="AlphaFoldDB" id="A0A9P6MFY5"/>
<feature type="compositionally biased region" description="Basic and acidic residues" evidence="1">
    <location>
        <begin position="32"/>
        <end position="58"/>
    </location>
</feature>
<evidence type="ECO:0000313" key="3">
    <source>
        <dbReference type="EMBL" id="KAF9997922.1"/>
    </source>
</evidence>
<dbReference type="PROSITE" id="PS51205">
    <property type="entry name" value="VPS9"/>
    <property type="match status" value="1"/>
</dbReference>
<proteinExistence type="predicted"/>
<dbReference type="GO" id="GO:0031267">
    <property type="term" value="F:small GTPase binding"/>
    <property type="evidence" value="ECO:0007669"/>
    <property type="project" value="TreeGrafter"/>
</dbReference>
<feature type="compositionally biased region" description="Polar residues" evidence="1">
    <location>
        <begin position="155"/>
        <end position="165"/>
    </location>
</feature>
<feature type="region of interest" description="Disordered" evidence="1">
    <location>
        <begin position="559"/>
        <end position="610"/>
    </location>
</feature>